<dbReference type="GO" id="GO:0030687">
    <property type="term" value="C:preribosome, large subunit precursor"/>
    <property type="evidence" value="ECO:0007669"/>
    <property type="project" value="TreeGrafter"/>
</dbReference>
<protein>
    <recommendedName>
        <fullName evidence="3">Ribosomal eL28/Mak16 domain-containing protein</fullName>
    </recommendedName>
</protein>
<feature type="domain" description="Ribosomal eL28/Mak16" evidence="3">
    <location>
        <begin position="10"/>
        <end position="108"/>
    </location>
</feature>
<evidence type="ECO:0000259" key="3">
    <source>
        <dbReference type="Pfam" id="PF01778"/>
    </source>
</evidence>
<dbReference type="Gene3D" id="3.30.390.110">
    <property type="match status" value="1"/>
</dbReference>
<dbReference type="InterPro" id="IPR029004">
    <property type="entry name" value="Ribosomal_eL28/Mak16"/>
</dbReference>
<evidence type="ECO:0000256" key="1">
    <source>
        <dbReference type="ARBA" id="ARBA00004123"/>
    </source>
</evidence>
<dbReference type="AlphaFoldDB" id="A0A448XPK6"/>
<reference evidence="4" key="1">
    <citation type="submission" date="2018-11" db="EMBL/GenBank/DDBJ databases">
        <authorList>
            <consortium name="Pathogen Informatics"/>
        </authorList>
    </citation>
    <scope>NUCLEOTIDE SEQUENCE</scope>
</reference>
<dbReference type="GO" id="GO:0000460">
    <property type="term" value="P:maturation of 5.8S rRNA"/>
    <property type="evidence" value="ECO:0007669"/>
    <property type="project" value="TreeGrafter"/>
</dbReference>
<evidence type="ECO:0000256" key="2">
    <source>
        <dbReference type="ARBA" id="ARBA00023242"/>
    </source>
</evidence>
<proteinExistence type="predicted"/>
<dbReference type="Proteomes" id="UP000784294">
    <property type="component" value="Unassembled WGS sequence"/>
</dbReference>
<keyword evidence="2" id="KW-0539">Nucleus</keyword>
<dbReference type="GO" id="GO:0000470">
    <property type="term" value="P:maturation of LSU-rRNA"/>
    <property type="evidence" value="ECO:0007669"/>
    <property type="project" value="TreeGrafter"/>
</dbReference>
<dbReference type="OrthoDB" id="10251342at2759"/>
<dbReference type="Pfam" id="PF01778">
    <property type="entry name" value="Ribosomal_L28e"/>
    <property type="match status" value="1"/>
</dbReference>
<dbReference type="PANTHER" id="PTHR23405">
    <property type="entry name" value="MAINTENANCE OF KILLER 16 MAK16 PROTEIN-RELATED"/>
    <property type="match status" value="1"/>
</dbReference>
<gene>
    <name evidence="4" type="ORF">PXEA_LOCUS35261</name>
</gene>
<dbReference type="GO" id="GO:0005730">
    <property type="term" value="C:nucleolus"/>
    <property type="evidence" value="ECO:0007669"/>
    <property type="project" value="TreeGrafter"/>
</dbReference>
<comment type="subcellular location">
    <subcellularLocation>
        <location evidence="1">Nucleus</location>
    </subcellularLocation>
</comment>
<dbReference type="EMBL" id="CAAALY010271204">
    <property type="protein sequence ID" value="VEL41821.1"/>
    <property type="molecule type" value="Genomic_DNA"/>
</dbReference>
<accession>A0A448XPK6</accession>
<sequence length="111" mass="13417">MHVIMNSDDLVWQIINNSFCSFLVKTKAGKFCRNENNVTGLCNRHSCPLSNSRYATIKERDGIIYLYMREPERVPYPNKQWERVKLSRNEKQAIEQINRHLKYWDRWIRGR</sequence>
<evidence type="ECO:0000313" key="5">
    <source>
        <dbReference type="Proteomes" id="UP000784294"/>
    </source>
</evidence>
<organism evidence="4 5">
    <name type="scientific">Protopolystoma xenopodis</name>
    <dbReference type="NCBI Taxonomy" id="117903"/>
    <lineage>
        <taxon>Eukaryota</taxon>
        <taxon>Metazoa</taxon>
        <taxon>Spiralia</taxon>
        <taxon>Lophotrochozoa</taxon>
        <taxon>Platyhelminthes</taxon>
        <taxon>Monogenea</taxon>
        <taxon>Polyopisthocotylea</taxon>
        <taxon>Polystomatidea</taxon>
        <taxon>Polystomatidae</taxon>
        <taxon>Protopolystoma</taxon>
    </lineage>
</organism>
<comment type="caution">
    <text evidence="4">The sequence shown here is derived from an EMBL/GenBank/DDBJ whole genome shotgun (WGS) entry which is preliminary data.</text>
</comment>
<dbReference type="PANTHER" id="PTHR23405:SF4">
    <property type="entry name" value="PROTEIN MAK16 HOMOLOG"/>
    <property type="match status" value="1"/>
</dbReference>
<keyword evidence="5" id="KW-1185">Reference proteome</keyword>
<name>A0A448XPK6_9PLAT</name>
<evidence type="ECO:0000313" key="4">
    <source>
        <dbReference type="EMBL" id="VEL41821.1"/>
    </source>
</evidence>
<feature type="non-terminal residue" evidence="4">
    <location>
        <position position="1"/>
    </location>
</feature>